<dbReference type="GO" id="GO:0005524">
    <property type="term" value="F:ATP binding"/>
    <property type="evidence" value="ECO:0007669"/>
    <property type="project" value="InterPro"/>
</dbReference>
<dbReference type="PANTHER" id="PTHR32182">
    <property type="entry name" value="DNA REPLICATION AND REPAIR PROTEIN RECF"/>
    <property type="match status" value="1"/>
</dbReference>
<feature type="domain" description="Endonuclease GajA/Old nuclease/RecF-like AAA" evidence="2">
    <location>
        <begin position="9"/>
        <end position="52"/>
    </location>
</feature>
<reference evidence="4 5" key="1">
    <citation type="submission" date="2015-09" db="EMBL/GenBank/DDBJ databases">
        <title>Sorangium comparison.</title>
        <authorList>
            <person name="Zaburannyi N."/>
            <person name="Bunk B."/>
            <person name="Overmann J."/>
            <person name="Mueller R."/>
        </authorList>
    </citation>
    <scope>NUCLEOTIDE SEQUENCE [LARGE SCALE GENOMIC DNA]</scope>
    <source>
        <strain evidence="4 5">So ce26</strain>
    </source>
</reference>
<protein>
    <recommendedName>
        <fullName evidence="6">ATPase AAA-type core domain-containing protein</fullName>
    </recommendedName>
</protein>
<dbReference type="PIRSF" id="PIRSF029347">
    <property type="entry name" value="RecF"/>
    <property type="match status" value="1"/>
</dbReference>
<dbReference type="SUPFAM" id="SSF52540">
    <property type="entry name" value="P-loop containing nucleoside triphosphate hydrolases"/>
    <property type="match status" value="1"/>
</dbReference>
<feature type="domain" description="ATPase AAA-type core" evidence="3">
    <location>
        <begin position="282"/>
        <end position="364"/>
    </location>
</feature>
<dbReference type="Proteomes" id="UP000238348">
    <property type="component" value="Chromosome"/>
</dbReference>
<name>A0A2L0F745_SORCE</name>
<accession>A0A2L0F745</accession>
<dbReference type="GO" id="GO:0000731">
    <property type="term" value="P:DNA synthesis involved in DNA repair"/>
    <property type="evidence" value="ECO:0007669"/>
    <property type="project" value="TreeGrafter"/>
</dbReference>
<organism evidence="4 5">
    <name type="scientific">Sorangium cellulosum</name>
    <name type="common">Polyangium cellulosum</name>
    <dbReference type="NCBI Taxonomy" id="56"/>
    <lineage>
        <taxon>Bacteria</taxon>
        <taxon>Pseudomonadati</taxon>
        <taxon>Myxococcota</taxon>
        <taxon>Polyangia</taxon>
        <taxon>Polyangiales</taxon>
        <taxon>Polyangiaceae</taxon>
        <taxon>Sorangium</taxon>
    </lineage>
</organism>
<evidence type="ECO:0000259" key="3">
    <source>
        <dbReference type="Pfam" id="PF13304"/>
    </source>
</evidence>
<dbReference type="InterPro" id="IPR041685">
    <property type="entry name" value="AAA_GajA/Old/RecF-like"/>
</dbReference>
<feature type="region of interest" description="Disordered" evidence="1">
    <location>
        <begin position="157"/>
        <end position="176"/>
    </location>
</feature>
<dbReference type="InterPro" id="IPR014555">
    <property type="entry name" value="RecF-like"/>
</dbReference>
<evidence type="ECO:0000259" key="2">
    <source>
        <dbReference type="Pfam" id="PF13175"/>
    </source>
</evidence>
<dbReference type="EMBL" id="CP012673">
    <property type="protein sequence ID" value="AUX47352.1"/>
    <property type="molecule type" value="Genomic_DNA"/>
</dbReference>
<gene>
    <name evidence="4" type="ORF">SOCE26_088710</name>
</gene>
<dbReference type="InterPro" id="IPR003959">
    <property type="entry name" value="ATPase_AAA_core"/>
</dbReference>
<dbReference type="Gene3D" id="3.40.50.300">
    <property type="entry name" value="P-loop containing nucleotide triphosphate hydrolases"/>
    <property type="match status" value="2"/>
</dbReference>
<dbReference type="InterPro" id="IPR027417">
    <property type="entry name" value="P-loop_NTPase"/>
</dbReference>
<dbReference type="PANTHER" id="PTHR32182:SF25">
    <property type="entry name" value="SLR1056 PROTEIN"/>
    <property type="match status" value="1"/>
</dbReference>
<dbReference type="GO" id="GO:0016887">
    <property type="term" value="F:ATP hydrolysis activity"/>
    <property type="evidence" value="ECO:0007669"/>
    <property type="project" value="InterPro"/>
</dbReference>
<dbReference type="Pfam" id="PF13304">
    <property type="entry name" value="AAA_21"/>
    <property type="match status" value="1"/>
</dbReference>
<evidence type="ECO:0000256" key="1">
    <source>
        <dbReference type="SAM" id="MobiDB-lite"/>
    </source>
</evidence>
<dbReference type="AlphaFoldDB" id="A0A2L0F745"/>
<proteinExistence type="predicted"/>
<evidence type="ECO:0008006" key="6">
    <source>
        <dbReference type="Google" id="ProtNLM"/>
    </source>
</evidence>
<sequence>MEDRERPGMLTSIRLKNFKSFADETVELSPLTLLLGANGSGKSNFLDALRFLQGVGLDLPICDIFRGRVDGRREVWPGLRGGTQGATYRGAKSFTIESRWALGKDELTHKITCQVEPDVIVEHESLEAKVAGAPLFDTPTSALKGLEGFASGGVMKASSKKSRSMRAASPDRNPARRSLLGQIEHHRGRADDVSLADVIALCNALQVAMRSTLSLDIDPSRMRGYVPHEIDSLGAGGQNLSAVLRRLCEEADHKHDVLGWIREIVAPEIDDIEFAETGLGDVMMVLVEKGGHRVPAPCLPDGALRALGKIAGVLTAPEGSLLLLEDPDAGLHPERAGLLAQTLEGAARPPLCQIVATTHSPSLLRAVSKQTLSRAVVFERDPETSATVTRRLAALPRFEDMAERDPGELLSSRALAG</sequence>
<dbReference type="Pfam" id="PF13175">
    <property type="entry name" value="AAA_15"/>
    <property type="match status" value="1"/>
</dbReference>
<dbReference type="GO" id="GO:0006302">
    <property type="term" value="P:double-strand break repair"/>
    <property type="evidence" value="ECO:0007669"/>
    <property type="project" value="TreeGrafter"/>
</dbReference>
<evidence type="ECO:0000313" key="5">
    <source>
        <dbReference type="Proteomes" id="UP000238348"/>
    </source>
</evidence>
<evidence type="ECO:0000313" key="4">
    <source>
        <dbReference type="EMBL" id="AUX47352.1"/>
    </source>
</evidence>